<dbReference type="SUPFAM" id="SSF51735">
    <property type="entry name" value="NAD(P)-binding Rossmann-fold domains"/>
    <property type="match status" value="1"/>
</dbReference>
<accession>A0ABW5V195</accession>
<dbReference type="PANTHER" id="PTHR11092:SF0">
    <property type="entry name" value="EPIMERASE FAMILY PROTEIN SDR39U1"/>
    <property type="match status" value="1"/>
</dbReference>
<dbReference type="InterPro" id="IPR013549">
    <property type="entry name" value="DUF1731"/>
</dbReference>
<sequence>MSPKAVVAGSSGFLGKAIAESLERDGFEIVRVGRRGPDARWGDADALRRAIDGAEIVVNLAGKSVNCRYTDENRAELLRSRIETTRELREAIAAAASPPPLWCNASTATIYRFAMDRPQGESTGEIGEGFSVDIARNWEQEFFAGELPGVRRVALRMSIVLGDGPATAMLVNLARFGLGGPQLDHPWFPHRRYRGVGAHPTGAPTAPWHDSRGRQMFSWIHVDDVVRAIDFIREHDELAGPVNLASPNPSDNRTLMRELRNAVGVPFGLPAPRAALEPAMWVLRTEPELVLKSRWVVPERLTAAGFEFAMPTLREAVRAVAN</sequence>
<evidence type="ECO:0000313" key="4">
    <source>
        <dbReference type="Proteomes" id="UP001597492"/>
    </source>
</evidence>
<proteinExistence type="predicted"/>
<gene>
    <name evidence="3" type="ORF">ACFSW7_12525</name>
</gene>
<dbReference type="EMBL" id="JBHUNE010000009">
    <property type="protein sequence ID" value="MFD2759201.1"/>
    <property type="molecule type" value="Genomic_DNA"/>
</dbReference>
<dbReference type="Gene3D" id="3.40.50.720">
    <property type="entry name" value="NAD(P)-binding Rossmann-like Domain"/>
    <property type="match status" value="1"/>
</dbReference>
<dbReference type="InterPro" id="IPR001509">
    <property type="entry name" value="Epimerase_deHydtase"/>
</dbReference>
<feature type="domain" description="NAD-dependent epimerase/dehydratase" evidence="1">
    <location>
        <begin position="6"/>
        <end position="123"/>
    </location>
</feature>
<feature type="domain" description="DUF1731" evidence="2">
    <location>
        <begin position="272"/>
        <end position="319"/>
    </location>
</feature>
<reference evidence="4" key="1">
    <citation type="journal article" date="2019" name="Int. J. Syst. Evol. Microbiol.">
        <title>The Global Catalogue of Microorganisms (GCM) 10K type strain sequencing project: providing services to taxonomists for standard genome sequencing and annotation.</title>
        <authorList>
            <consortium name="The Broad Institute Genomics Platform"/>
            <consortium name="The Broad Institute Genome Sequencing Center for Infectious Disease"/>
            <person name="Wu L."/>
            <person name="Ma J."/>
        </authorList>
    </citation>
    <scope>NUCLEOTIDE SEQUENCE [LARGE SCALE GENOMIC DNA]</scope>
    <source>
        <strain evidence="4">TISTR 1514</strain>
    </source>
</reference>
<dbReference type="InterPro" id="IPR036291">
    <property type="entry name" value="NAD(P)-bd_dom_sf"/>
</dbReference>
<dbReference type="GO" id="GO:0016491">
    <property type="term" value="F:oxidoreductase activity"/>
    <property type="evidence" value="ECO:0007669"/>
    <property type="project" value="UniProtKB-KW"/>
</dbReference>
<comment type="caution">
    <text evidence="3">The sequence shown here is derived from an EMBL/GenBank/DDBJ whole genome shotgun (WGS) entry which is preliminary data.</text>
</comment>
<evidence type="ECO:0000313" key="3">
    <source>
        <dbReference type="EMBL" id="MFD2759201.1"/>
    </source>
</evidence>
<dbReference type="EC" id="1.1.1.-" evidence="3"/>
<organism evidence="3 4">
    <name type="scientific">Gulosibacter faecalis</name>
    <dbReference type="NCBI Taxonomy" id="272240"/>
    <lineage>
        <taxon>Bacteria</taxon>
        <taxon>Bacillati</taxon>
        <taxon>Actinomycetota</taxon>
        <taxon>Actinomycetes</taxon>
        <taxon>Micrococcales</taxon>
        <taxon>Microbacteriaceae</taxon>
        <taxon>Gulosibacter</taxon>
    </lineage>
</organism>
<dbReference type="Proteomes" id="UP001597492">
    <property type="component" value="Unassembled WGS sequence"/>
</dbReference>
<dbReference type="Pfam" id="PF01370">
    <property type="entry name" value="Epimerase"/>
    <property type="match status" value="1"/>
</dbReference>
<dbReference type="PANTHER" id="PTHR11092">
    <property type="entry name" value="SUGAR NUCLEOTIDE EPIMERASE RELATED"/>
    <property type="match status" value="1"/>
</dbReference>
<dbReference type="Pfam" id="PF08338">
    <property type="entry name" value="DUF1731"/>
    <property type="match status" value="1"/>
</dbReference>
<name>A0ABW5V195_9MICO</name>
<dbReference type="RefSeq" id="WP_019618715.1">
    <property type="nucleotide sequence ID" value="NZ_JBHUNE010000009.1"/>
</dbReference>
<evidence type="ECO:0000259" key="2">
    <source>
        <dbReference type="Pfam" id="PF08338"/>
    </source>
</evidence>
<keyword evidence="3" id="KW-0560">Oxidoreductase</keyword>
<keyword evidence="4" id="KW-1185">Reference proteome</keyword>
<protein>
    <submittedName>
        <fullName evidence="3">Epimerase</fullName>
        <ecNumber evidence="3">1.1.1.-</ecNumber>
    </submittedName>
</protein>
<evidence type="ECO:0000259" key="1">
    <source>
        <dbReference type="Pfam" id="PF01370"/>
    </source>
</evidence>